<name>A0ABY1C0Z8_9FIRM</name>
<dbReference type="Pfam" id="PF00148">
    <property type="entry name" value="Oxidored_nitro"/>
    <property type="match status" value="1"/>
</dbReference>
<dbReference type="Gene3D" id="3.40.50.1980">
    <property type="entry name" value="Nitrogenase molybdenum iron protein domain"/>
    <property type="match status" value="2"/>
</dbReference>
<dbReference type="PANTHER" id="PTHR42846">
    <property type="entry name" value="NI-SIROHYDROCHLORIN A,C-DIAMIDE REDUCTIVE CYCLASE COMPLEX, COMPONENT CFBD"/>
    <property type="match status" value="1"/>
</dbReference>
<accession>A0ABY1C0Z8</accession>
<dbReference type="PANTHER" id="PTHR42846:SF1">
    <property type="entry name" value="NI-SIROHYDROCHLORIN A,C-DIAMIDE REDUCTIVE CYCLASE COMPLEX, COMPONENT CFBD"/>
    <property type="match status" value="1"/>
</dbReference>
<proteinExistence type="predicted"/>
<dbReference type="SUPFAM" id="SSF53807">
    <property type="entry name" value="Helical backbone' metal receptor"/>
    <property type="match status" value="1"/>
</dbReference>
<evidence type="ECO:0000313" key="3">
    <source>
        <dbReference type="Proteomes" id="UP000198970"/>
    </source>
</evidence>
<gene>
    <name evidence="2" type="ORF">SAMN02745906_0096</name>
</gene>
<keyword evidence="3" id="KW-1185">Reference proteome</keyword>
<dbReference type="RefSeq" id="WP_100041233.1">
    <property type="nucleotide sequence ID" value="NZ_LT630003.1"/>
</dbReference>
<organism evidence="2 3">
    <name type="scientific">Lacrimispora sphenoides JCM 1415</name>
    <dbReference type="NCBI Taxonomy" id="1297793"/>
    <lineage>
        <taxon>Bacteria</taxon>
        <taxon>Bacillati</taxon>
        <taxon>Bacillota</taxon>
        <taxon>Clostridia</taxon>
        <taxon>Lachnospirales</taxon>
        <taxon>Lachnospiraceae</taxon>
        <taxon>Lacrimispora</taxon>
    </lineage>
</organism>
<dbReference type="Proteomes" id="UP000198970">
    <property type="component" value="Chromosome I"/>
</dbReference>
<dbReference type="InterPro" id="IPR052673">
    <property type="entry name" value="Ni-siroh_cyclase_CfbD"/>
</dbReference>
<evidence type="ECO:0000259" key="1">
    <source>
        <dbReference type="Pfam" id="PF00148"/>
    </source>
</evidence>
<protein>
    <submittedName>
        <fullName evidence="2">Nitrogenase component 1 type Oxidoreductase</fullName>
    </submittedName>
</protein>
<dbReference type="EMBL" id="LT630003">
    <property type="protein sequence ID" value="SET50428.1"/>
    <property type="molecule type" value="Genomic_DNA"/>
</dbReference>
<reference evidence="2 3" key="1">
    <citation type="submission" date="2016-10" db="EMBL/GenBank/DDBJ databases">
        <authorList>
            <person name="Varghese N."/>
            <person name="Submissions S."/>
        </authorList>
    </citation>
    <scope>NUCLEOTIDE SEQUENCE [LARGE SCALE GENOMIC DNA]</scope>
    <source>
        <strain evidence="2 3">ATCC 19403</strain>
    </source>
</reference>
<sequence length="389" mass="42622">MMHKLSIQLPPFAPDYSGVCSALFALGGLLVIHDASGCTGNYTGYDEPRWYDSRSLLYCSGLREMDAILGNDEKFIQKIENAANNLKPNFLCFLGSPVPMVIGTDLEGIAAELEERTGIPSIGLATTGLHYYDKGISDAYIAFAKKFFPSPQEVSPSGDSINILGLTPLDFSNNSNAVDLIGELEKRGFTIQADFSMISDFHKVCQAPSAGVNLVVSKSGLGLAEYMKKRYQIPYVTGVPAGEPAADRLAAMLKETMEDKQERVLETAANETSQILMIGEEVLIRSLAFHLQEEMGIRDIQPAVLFGGTQGVYRQASLSLNSESDIRKLVNSGSYHTIIADPLIRQLIREKENVRFIELPHVAVSSKVCWDHAPQLMGKRLSGSLFSFQ</sequence>
<feature type="domain" description="Nitrogenase/oxidoreductase component 1" evidence="1">
    <location>
        <begin position="31"/>
        <end position="272"/>
    </location>
</feature>
<dbReference type="InterPro" id="IPR000510">
    <property type="entry name" value="Nase/OxRdtase_comp1"/>
</dbReference>
<evidence type="ECO:0000313" key="2">
    <source>
        <dbReference type="EMBL" id="SET50428.1"/>
    </source>
</evidence>